<name>A0A015YUD1_BACFG</name>
<protein>
    <submittedName>
        <fullName evidence="1">Uncharacterized protein</fullName>
    </submittedName>
</protein>
<dbReference type="EMBL" id="JGDJ01000288">
    <property type="protein sequence ID" value="EXZ26364.1"/>
    <property type="molecule type" value="Genomic_DNA"/>
</dbReference>
<organism evidence="1 2">
    <name type="scientific">Bacteroides fragilis str. S36L11</name>
    <dbReference type="NCBI Taxonomy" id="1339327"/>
    <lineage>
        <taxon>Bacteria</taxon>
        <taxon>Pseudomonadati</taxon>
        <taxon>Bacteroidota</taxon>
        <taxon>Bacteroidia</taxon>
        <taxon>Bacteroidales</taxon>
        <taxon>Bacteroidaceae</taxon>
        <taxon>Bacteroides</taxon>
    </lineage>
</organism>
<dbReference type="PATRIC" id="fig|1339327.3.peg.4986"/>
<evidence type="ECO:0000313" key="2">
    <source>
        <dbReference type="Proteomes" id="UP000022082"/>
    </source>
</evidence>
<proteinExistence type="predicted"/>
<reference evidence="1 2" key="1">
    <citation type="submission" date="2014-02" db="EMBL/GenBank/DDBJ databases">
        <authorList>
            <person name="Sears C."/>
            <person name="Carroll K."/>
            <person name="Sack B.R."/>
            <person name="Qadri F."/>
            <person name="Myers L.L."/>
            <person name="Chung G.-T."/>
            <person name="Escheverria P."/>
            <person name="Fraser C.M."/>
            <person name="Sadzewicz L."/>
            <person name="Shefchek K.A."/>
            <person name="Tallon L."/>
            <person name="Das S.P."/>
            <person name="Daugherty S."/>
            <person name="Mongodin E.F."/>
        </authorList>
    </citation>
    <scope>NUCLEOTIDE SEQUENCE [LARGE SCALE GENOMIC DNA]</scope>
    <source>
        <strain evidence="1 2">S36L11</strain>
    </source>
</reference>
<sequence length="138" mass="15873">MSKEELQAKLAKANAENKGMVVYPEYFKKKKKRMRPDFIKKLEETAKADFTDVDDYGVYKVGSFLYRNAFVTISKEDGLWTLHVISEAPIGLPLIKEVRYKYLPNNLMMAQIFGDRAEANEIKGVILYQIPNGEMEAE</sequence>
<gene>
    <name evidence="1" type="ORF">M136_4501</name>
</gene>
<comment type="caution">
    <text evidence="1">The sequence shown here is derived from an EMBL/GenBank/DDBJ whole genome shotgun (WGS) entry which is preliminary data.</text>
</comment>
<dbReference type="Proteomes" id="UP000022082">
    <property type="component" value="Unassembled WGS sequence"/>
</dbReference>
<dbReference type="RefSeq" id="WP_005655452.1">
    <property type="nucleotide sequence ID" value="NZ_JGDJ01000288.1"/>
</dbReference>
<evidence type="ECO:0000313" key="1">
    <source>
        <dbReference type="EMBL" id="EXZ26364.1"/>
    </source>
</evidence>
<accession>A0A015YUD1</accession>
<dbReference type="AlphaFoldDB" id="A0A015YUD1"/>
<dbReference type="GeneID" id="61676427"/>